<evidence type="ECO:0000313" key="1">
    <source>
        <dbReference type="EMBL" id="MBU9723109.1"/>
    </source>
</evidence>
<protein>
    <submittedName>
        <fullName evidence="1">Uncharacterized protein</fullName>
    </submittedName>
</protein>
<keyword evidence="2" id="KW-1185">Reference proteome</keyword>
<name>A0ABS6JX13_9BACI</name>
<proteinExistence type="predicted"/>
<evidence type="ECO:0000313" key="2">
    <source>
        <dbReference type="Proteomes" id="UP000790580"/>
    </source>
</evidence>
<comment type="caution">
    <text evidence="1">The sequence shown here is derived from an EMBL/GenBank/DDBJ whole genome shotgun (WGS) entry which is preliminary data.</text>
</comment>
<dbReference type="EMBL" id="JAHQCR010000070">
    <property type="protein sequence ID" value="MBU9723109.1"/>
    <property type="molecule type" value="Genomic_DNA"/>
</dbReference>
<sequence>MRAIFGRKVTNLTELKELTEQAIKSGQRGQSYCVIKEVLLEDDEFHSFAKDFFNDQAWITKEDGGVIEQREVRCIRVINQDTDEKVLVNNEGYTYPRYTAIETLVVSE</sequence>
<gene>
    <name evidence="1" type="ORF">KS407_16940</name>
</gene>
<reference evidence="1 2" key="1">
    <citation type="submission" date="2021-06" db="EMBL/GenBank/DDBJ databases">
        <title>Bacillus sp. RD4P76, an endophyte from a halophyte.</title>
        <authorList>
            <person name="Sun J.-Q."/>
        </authorList>
    </citation>
    <scope>NUCLEOTIDE SEQUENCE [LARGE SCALE GENOMIC DNA]</scope>
    <source>
        <strain evidence="1 2">JCM 17098</strain>
    </source>
</reference>
<accession>A0ABS6JX13</accession>
<dbReference type="Proteomes" id="UP000790580">
    <property type="component" value="Unassembled WGS sequence"/>
</dbReference>
<organism evidence="1 2">
    <name type="scientific">Evansella alkalicola</name>
    <dbReference type="NCBI Taxonomy" id="745819"/>
    <lineage>
        <taxon>Bacteria</taxon>
        <taxon>Bacillati</taxon>
        <taxon>Bacillota</taxon>
        <taxon>Bacilli</taxon>
        <taxon>Bacillales</taxon>
        <taxon>Bacillaceae</taxon>
        <taxon>Evansella</taxon>
    </lineage>
</organism>
<dbReference type="RefSeq" id="WP_088076875.1">
    <property type="nucleotide sequence ID" value="NZ_JAHQCR010000070.1"/>
</dbReference>